<name>A0A5B7AIC8_DAVIN</name>
<feature type="compositionally biased region" description="Basic and acidic residues" evidence="1">
    <location>
        <begin position="19"/>
        <end position="48"/>
    </location>
</feature>
<feature type="region of interest" description="Disordered" evidence="1">
    <location>
        <begin position="1"/>
        <end position="67"/>
    </location>
</feature>
<dbReference type="PANTHER" id="PTHR34941">
    <property type="entry name" value="DEHYDRIN HIRD11"/>
    <property type="match status" value="1"/>
</dbReference>
<organism evidence="2">
    <name type="scientific">Davidia involucrata</name>
    <name type="common">Dove tree</name>
    <dbReference type="NCBI Taxonomy" id="16924"/>
    <lineage>
        <taxon>Eukaryota</taxon>
        <taxon>Viridiplantae</taxon>
        <taxon>Streptophyta</taxon>
        <taxon>Embryophyta</taxon>
        <taxon>Tracheophyta</taxon>
        <taxon>Spermatophyta</taxon>
        <taxon>Magnoliopsida</taxon>
        <taxon>eudicotyledons</taxon>
        <taxon>Gunneridae</taxon>
        <taxon>Pentapetalae</taxon>
        <taxon>asterids</taxon>
        <taxon>Cornales</taxon>
        <taxon>Nyssaceae</taxon>
        <taxon>Davidia</taxon>
    </lineage>
</organism>
<accession>A0A5B7AIC8</accession>
<reference evidence="2" key="1">
    <citation type="submission" date="2019-08" db="EMBL/GenBank/DDBJ databases">
        <title>Reference gene set and small RNA set construction with multiple tissues from Davidia involucrata Baill.</title>
        <authorList>
            <person name="Yang H."/>
            <person name="Zhou C."/>
            <person name="Li G."/>
            <person name="Wang J."/>
            <person name="Gao P."/>
            <person name="Wang M."/>
            <person name="Wang R."/>
            <person name="Zhao Y."/>
        </authorList>
    </citation>
    <scope>NUCLEOTIDE SEQUENCE</scope>
    <source>
        <tissue evidence="2">Mixed with DoveR01_LX</tissue>
    </source>
</reference>
<dbReference type="InterPro" id="IPR039285">
    <property type="entry name" value="HIRD11-like"/>
</dbReference>
<dbReference type="PANTHER" id="PTHR34941:SF1">
    <property type="entry name" value="DEHYDRIN HIRD11"/>
    <property type="match status" value="1"/>
</dbReference>
<protein>
    <submittedName>
        <fullName evidence="2">Putative dehydrin 10</fullName>
    </submittedName>
</protein>
<dbReference type="GO" id="GO:0046872">
    <property type="term" value="F:metal ion binding"/>
    <property type="evidence" value="ECO:0007669"/>
    <property type="project" value="InterPro"/>
</dbReference>
<dbReference type="AlphaFoldDB" id="A0A5B7AIC8"/>
<evidence type="ECO:0000256" key="1">
    <source>
        <dbReference type="SAM" id="MobiDB-lite"/>
    </source>
</evidence>
<proteinExistence type="predicted"/>
<sequence>MAGIIHKIETTLGMGGGQKEGDKRKDEHKPEQHSGCKPEQHGEHKPEQQKGGFMENIKDKIHGQQRQRLDLSTCTSLPLIGIYIHACTDYIYIVIYIQGL</sequence>
<evidence type="ECO:0000313" key="2">
    <source>
        <dbReference type="EMBL" id="MPA55855.1"/>
    </source>
</evidence>
<gene>
    <name evidence="2" type="ORF">Din_025296</name>
</gene>
<dbReference type="EMBL" id="GHES01025296">
    <property type="protein sequence ID" value="MPA55855.1"/>
    <property type="molecule type" value="Transcribed_RNA"/>
</dbReference>